<dbReference type="Proteomes" id="UP000694866">
    <property type="component" value="Unplaced"/>
</dbReference>
<dbReference type="AlphaFoldDB" id="A0A0C9RI03"/>
<keyword evidence="2" id="KW-0812">Transmembrane</keyword>
<sequence length="216" mass="23180">MLVHFVKMSPLTALITILVVATLIPVNLSAPPTSETPADDEESSAGTNDQDSQPGSTSLSTEVLRSNSTLPVGSVFQSLSVVEDLLDVLLASIENVLTPLTLPLSFLLKGLLTPVIILVRILLLIVQVLLDFIVGGLVQFLIAPLLKVLGLGILVPVLNGLLVIVNLLLDRVSCLLGLLSYFDFLFPDCGNHRSPLHNPALVDKILAMYDQDVSRK</sequence>
<keyword evidence="5" id="KW-1185">Reference proteome</keyword>
<evidence type="ECO:0000256" key="2">
    <source>
        <dbReference type="SAM" id="Phobius"/>
    </source>
</evidence>
<evidence type="ECO:0000313" key="6">
    <source>
        <dbReference type="RefSeq" id="XP_011313053.1"/>
    </source>
</evidence>
<feature type="transmembrane region" description="Helical" evidence="2">
    <location>
        <begin position="115"/>
        <end position="142"/>
    </location>
</feature>
<feature type="transmembrane region" description="Helical" evidence="2">
    <location>
        <begin position="148"/>
        <end position="169"/>
    </location>
</feature>
<name>A0A0C9RI03_9HYME</name>
<dbReference type="EMBL" id="GBYB01006576">
    <property type="protein sequence ID" value="JAG76343.1"/>
    <property type="molecule type" value="Transcribed_RNA"/>
</dbReference>
<evidence type="ECO:0000313" key="5">
    <source>
        <dbReference type="Proteomes" id="UP000694866"/>
    </source>
</evidence>
<evidence type="ECO:0000313" key="4">
    <source>
        <dbReference type="EMBL" id="JAG76343.1"/>
    </source>
</evidence>
<dbReference type="RefSeq" id="XP_011313053.1">
    <property type="nucleotide sequence ID" value="XM_011314751.1"/>
</dbReference>
<reference evidence="6" key="2">
    <citation type="submission" date="2025-04" db="UniProtKB">
        <authorList>
            <consortium name="RefSeq"/>
        </authorList>
    </citation>
    <scope>IDENTIFICATION</scope>
    <source>
        <strain evidence="6">USDA-PBARC FA_bdor</strain>
        <tissue evidence="6">Whole organism</tissue>
    </source>
</reference>
<accession>A0A9R1TQJ5</accession>
<feature type="compositionally biased region" description="Polar residues" evidence="1">
    <location>
        <begin position="44"/>
        <end position="59"/>
    </location>
</feature>
<feature type="region of interest" description="Disordered" evidence="1">
    <location>
        <begin position="31"/>
        <end position="59"/>
    </location>
</feature>
<gene>
    <name evidence="4" type="primary">sgp1_0</name>
    <name evidence="6" type="synonym">LOC105272571</name>
    <name evidence="4" type="ORF">g.13355</name>
</gene>
<evidence type="ECO:0000256" key="1">
    <source>
        <dbReference type="SAM" id="MobiDB-lite"/>
    </source>
</evidence>
<proteinExistence type="predicted"/>
<reference evidence="4" key="1">
    <citation type="submission" date="2015-01" db="EMBL/GenBank/DDBJ databases">
        <title>Transcriptome Assembly of Fopius arisanus.</title>
        <authorList>
            <person name="Geib S."/>
        </authorList>
    </citation>
    <scope>NUCLEOTIDE SEQUENCE</scope>
</reference>
<protein>
    <submittedName>
        <fullName evidence="4">Sgp1_0 protein</fullName>
    </submittedName>
    <submittedName>
        <fullName evidence="6">Uncharacterized protein isoform X1</fullName>
    </submittedName>
</protein>
<evidence type="ECO:0000256" key="3">
    <source>
        <dbReference type="SAM" id="SignalP"/>
    </source>
</evidence>
<organism evidence="4">
    <name type="scientific">Fopius arisanus</name>
    <dbReference type="NCBI Taxonomy" id="64838"/>
    <lineage>
        <taxon>Eukaryota</taxon>
        <taxon>Metazoa</taxon>
        <taxon>Ecdysozoa</taxon>
        <taxon>Arthropoda</taxon>
        <taxon>Hexapoda</taxon>
        <taxon>Insecta</taxon>
        <taxon>Pterygota</taxon>
        <taxon>Neoptera</taxon>
        <taxon>Endopterygota</taxon>
        <taxon>Hymenoptera</taxon>
        <taxon>Apocrita</taxon>
        <taxon>Ichneumonoidea</taxon>
        <taxon>Braconidae</taxon>
        <taxon>Opiinae</taxon>
        <taxon>Fopius</taxon>
    </lineage>
</organism>
<keyword evidence="2" id="KW-0472">Membrane</keyword>
<feature type="chain" id="PRO_5044541724" evidence="3">
    <location>
        <begin position="30"/>
        <end position="216"/>
    </location>
</feature>
<dbReference type="GeneID" id="105272571"/>
<feature type="signal peptide" evidence="3">
    <location>
        <begin position="1"/>
        <end position="29"/>
    </location>
</feature>
<dbReference type="KEGG" id="fas:105272571"/>
<keyword evidence="3" id="KW-0732">Signal</keyword>
<accession>A0A0C9RI03</accession>
<keyword evidence="2" id="KW-1133">Transmembrane helix</keyword>
<feature type="transmembrane region" description="Helical" evidence="2">
    <location>
        <begin position="88"/>
        <end position="108"/>
    </location>
</feature>